<dbReference type="SUPFAM" id="SSF52009">
    <property type="entry name" value="Phosphohistidine domain"/>
    <property type="match status" value="1"/>
</dbReference>
<dbReference type="InterPro" id="IPR036637">
    <property type="entry name" value="Phosphohistidine_dom_sf"/>
</dbReference>
<evidence type="ECO:0000256" key="11">
    <source>
        <dbReference type="ARBA" id="ARBA00022683"/>
    </source>
</evidence>
<feature type="binding site" evidence="18">
    <location>
        <position position="338"/>
    </location>
    <ligand>
        <name>phosphoenolpyruvate</name>
        <dbReference type="ChEBI" id="CHEBI:58702"/>
    </ligand>
</feature>
<dbReference type="InterPro" id="IPR024692">
    <property type="entry name" value="PTS_EI"/>
</dbReference>
<evidence type="ECO:0000256" key="3">
    <source>
        <dbReference type="ARBA" id="ARBA00004496"/>
    </source>
</evidence>
<evidence type="ECO:0000256" key="18">
    <source>
        <dbReference type="PIRSR" id="PIRSR000732-2"/>
    </source>
</evidence>
<dbReference type="GO" id="GO:0046872">
    <property type="term" value="F:metal ion binding"/>
    <property type="evidence" value="ECO:0007669"/>
    <property type="project" value="UniProtKB-KW"/>
</dbReference>
<keyword evidence="11 16" id="KW-0598">Phosphotransferase system</keyword>
<evidence type="ECO:0000256" key="9">
    <source>
        <dbReference type="ARBA" id="ARBA00022597"/>
    </source>
</evidence>
<feature type="binding site" evidence="19">
    <location>
        <position position="459"/>
    </location>
    <ligand>
        <name>Mg(2+)</name>
        <dbReference type="ChEBI" id="CHEBI:18420"/>
    </ligand>
</feature>
<evidence type="ECO:0000256" key="14">
    <source>
        <dbReference type="ARBA" id="ARBA00022842"/>
    </source>
</evidence>
<evidence type="ECO:0000256" key="19">
    <source>
        <dbReference type="PIRSR" id="PIRSR000732-3"/>
    </source>
</evidence>
<sequence length="547" mass="56957">MAEPLRRRDPAGPVRIGGTLASRGTAVGTLAVERTASEEAGAIGDEAHERARLAAAIERAKAELTALLADADDLAGEILGFQLALLDDPELIAPGEAALADGRGAAAAFSLGIGSLIDDYATADDEYFRARASDLRDLKARVLRALSNAVDPSQIAEGAIILVMDELTPSRFLELDFAHVRGIASRIGSPTSHVAMLARARGLPLLVGLDLTEDALDDLTDGSPAVLSVGSLDQLVIDPDAETLASARKAASDAAAEDAESRRLEGEPARTGDGTAITVLVNVDGLATIADADPDVCDGVGLTRTEFLFADGPADEDAQYETYRRIVEWADGRPVTIRTLDAGGDKPVPGITPDGETNPFLGLRGLRLSLAHPDLFRTQLRALLRAAAHGPVKIMLPMVTVPEELVQARALMDEAAESLAKAGVPTGDAPLGIMVETPAAALEAARFEAAEFYSIGTNDLIQYVTAAARDTASVAYLQDPLSPAVLRLIAEVATAGRTRGVEVSVCGEAASLPEVIPALLDCGIRTLSVPPAAVGRTKRAIAAHRLG</sequence>
<feature type="domain" description="PEP-utilising enzyme C-terminal" evidence="23">
    <location>
        <begin position="259"/>
        <end position="543"/>
    </location>
</feature>
<dbReference type="PANTHER" id="PTHR46244">
    <property type="entry name" value="PHOSPHOENOLPYRUVATE-PROTEIN PHOSPHOTRANSFERASE"/>
    <property type="match status" value="1"/>
</dbReference>
<evidence type="ECO:0000256" key="8">
    <source>
        <dbReference type="ARBA" id="ARBA00022490"/>
    </source>
</evidence>
<dbReference type="GO" id="GO:0008965">
    <property type="term" value="F:phosphoenolpyruvate-protein phosphotransferase activity"/>
    <property type="evidence" value="ECO:0007669"/>
    <property type="project" value="UniProtKB-EC"/>
</dbReference>
<keyword evidence="13 16" id="KW-0418">Kinase</keyword>
<proteinExistence type="inferred from homology"/>
<feature type="region of interest" description="Disordered" evidence="21">
    <location>
        <begin position="251"/>
        <end position="271"/>
    </location>
</feature>
<comment type="cofactor">
    <cofactor evidence="2 16 19">
        <name>Mg(2+)</name>
        <dbReference type="ChEBI" id="CHEBI:18420"/>
    </cofactor>
</comment>
<evidence type="ECO:0000313" key="25">
    <source>
        <dbReference type="EMBL" id="MDQ0315341.1"/>
    </source>
</evidence>
<dbReference type="InterPro" id="IPR000121">
    <property type="entry name" value="PEP_util_C"/>
</dbReference>
<evidence type="ECO:0000259" key="24">
    <source>
        <dbReference type="Pfam" id="PF05524"/>
    </source>
</evidence>
<feature type="active site" description="Tele-phosphohistidine intermediate" evidence="17">
    <location>
        <position position="193"/>
    </location>
</feature>
<reference evidence="25" key="1">
    <citation type="submission" date="2023-07" db="EMBL/GenBank/DDBJ databases">
        <title>Genomic Encyclopedia of Type Strains, Phase IV (KMG-IV): sequencing the most valuable type-strain genomes for metagenomic binning, comparative biology and taxonomic classification.</title>
        <authorList>
            <person name="Goeker M."/>
        </authorList>
    </citation>
    <scope>NUCLEOTIDE SEQUENCE</scope>
    <source>
        <strain evidence="25">DSM 21202</strain>
    </source>
</reference>
<dbReference type="AlphaFoldDB" id="A0AAE4ARP4"/>
<evidence type="ECO:0000259" key="23">
    <source>
        <dbReference type="Pfam" id="PF02896"/>
    </source>
</evidence>
<keyword evidence="12 16" id="KW-0479">Metal-binding</keyword>
<dbReference type="InterPro" id="IPR008279">
    <property type="entry name" value="PEP-util_enz_mobile_dom"/>
</dbReference>
<feature type="active site" description="Proton donor" evidence="17">
    <location>
        <position position="506"/>
    </location>
</feature>
<dbReference type="EMBL" id="JAUSUL010000002">
    <property type="protein sequence ID" value="MDQ0315341.1"/>
    <property type="molecule type" value="Genomic_DNA"/>
</dbReference>
<evidence type="ECO:0000256" key="17">
    <source>
        <dbReference type="PIRSR" id="PIRSR000732-1"/>
    </source>
</evidence>
<dbReference type="EC" id="2.7.3.9" evidence="5 16"/>
<evidence type="ECO:0000256" key="15">
    <source>
        <dbReference type="ARBA" id="ARBA00033235"/>
    </source>
</evidence>
<dbReference type="Gene3D" id="3.20.20.60">
    <property type="entry name" value="Phosphoenolpyruvate-binding domains"/>
    <property type="match status" value="1"/>
</dbReference>
<evidence type="ECO:0000256" key="7">
    <source>
        <dbReference type="ARBA" id="ARBA00022448"/>
    </source>
</evidence>
<dbReference type="Pfam" id="PF00391">
    <property type="entry name" value="PEP-utilizers"/>
    <property type="match status" value="1"/>
</dbReference>
<keyword evidence="7 16" id="KW-0813">Transport</keyword>
<keyword evidence="26" id="KW-1185">Reference proteome</keyword>
<dbReference type="InterPro" id="IPR040442">
    <property type="entry name" value="Pyrv_kinase-like_dom_sf"/>
</dbReference>
<feature type="binding site" evidence="18">
    <location>
        <position position="469"/>
    </location>
    <ligand>
        <name>phosphoenolpyruvate</name>
        <dbReference type="ChEBI" id="CHEBI:58702"/>
    </ligand>
</feature>
<organism evidence="25 26">
    <name type="scientific">Amorphus orientalis</name>
    <dbReference type="NCBI Taxonomy" id="649198"/>
    <lineage>
        <taxon>Bacteria</taxon>
        <taxon>Pseudomonadati</taxon>
        <taxon>Pseudomonadota</taxon>
        <taxon>Alphaproteobacteria</taxon>
        <taxon>Hyphomicrobiales</taxon>
        <taxon>Amorphaceae</taxon>
        <taxon>Amorphus</taxon>
    </lineage>
</organism>
<keyword evidence="9 16" id="KW-0762">Sugar transport</keyword>
<comment type="function">
    <text evidence="16">General (non sugar-specific) component of the phosphoenolpyruvate-dependent sugar phosphotransferase system (sugar PTS). This major carbohydrate active-transport system catalyzes the phosphorylation of incoming sugar substrates concomitantly with their translocation across the cell membrane. Enzyme I transfers the phosphoryl group from phosphoenolpyruvate (PEP) to the phosphoryl carrier protein (HPr).</text>
</comment>
<evidence type="ECO:0000256" key="16">
    <source>
        <dbReference type="PIRNR" id="PIRNR000732"/>
    </source>
</evidence>
<feature type="binding site" evidence="19">
    <location>
        <position position="436"/>
    </location>
    <ligand>
        <name>Mg(2+)</name>
        <dbReference type="ChEBI" id="CHEBI:18420"/>
    </ligand>
</feature>
<feature type="compositionally biased region" description="Basic and acidic residues" evidence="21">
    <location>
        <begin position="259"/>
        <end position="270"/>
    </location>
</feature>
<evidence type="ECO:0000256" key="5">
    <source>
        <dbReference type="ARBA" id="ARBA00012232"/>
    </source>
</evidence>
<dbReference type="NCBIfam" id="TIGR01417">
    <property type="entry name" value="PTS_I_fam"/>
    <property type="match status" value="1"/>
</dbReference>
<dbReference type="Gene3D" id="3.50.30.10">
    <property type="entry name" value="Phosphohistidine domain"/>
    <property type="match status" value="1"/>
</dbReference>
<feature type="coiled-coil region" evidence="20">
    <location>
        <begin position="50"/>
        <end position="77"/>
    </location>
</feature>
<dbReference type="GO" id="GO:0016301">
    <property type="term" value="F:kinase activity"/>
    <property type="evidence" value="ECO:0007669"/>
    <property type="project" value="UniProtKB-KW"/>
</dbReference>
<dbReference type="GO" id="GO:0005737">
    <property type="term" value="C:cytoplasm"/>
    <property type="evidence" value="ECO:0007669"/>
    <property type="project" value="UniProtKB-SubCell"/>
</dbReference>
<evidence type="ECO:0000313" key="26">
    <source>
        <dbReference type="Proteomes" id="UP001229244"/>
    </source>
</evidence>
<keyword evidence="20" id="KW-0175">Coiled coil</keyword>
<protein>
    <recommendedName>
        <fullName evidence="6 16">Phosphoenolpyruvate-protein phosphotransferase</fullName>
        <ecNumber evidence="5 16">2.7.3.9</ecNumber>
    </recommendedName>
    <alternativeName>
        <fullName evidence="15 16">Phosphotransferase system, enzyme I</fullName>
    </alternativeName>
</protein>
<dbReference type="InterPro" id="IPR006318">
    <property type="entry name" value="PTS_EI-like"/>
</dbReference>
<feature type="binding site" evidence="18">
    <location>
        <begin position="458"/>
        <end position="459"/>
    </location>
    <ligand>
        <name>phosphoenolpyruvate</name>
        <dbReference type="ChEBI" id="CHEBI:58702"/>
    </ligand>
</feature>
<dbReference type="PIRSF" id="PIRSF000732">
    <property type="entry name" value="PTS_enzyme_I"/>
    <property type="match status" value="1"/>
</dbReference>
<evidence type="ECO:0000256" key="21">
    <source>
        <dbReference type="SAM" id="MobiDB-lite"/>
    </source>
</evidence>
<evidence type="ECO:0000256" key="10">
    <source>
        <dbReference type="ARBA" id="ARBA00022679"/>
    </source>
</evidence>
<dbReference type="InterPro" id="IPR008731">
    <property type="entry name" value="PTS_EIN"/>
</dbReference>
<evidence type="ECO:0000256" key="20">
    <source>
        <dbReference type="SAM" id="Coils"/>
    </source>
</evidence>
<dbReference type="PRINTS" id="PR01736">
    <property type="entry name" value="PHPHTRNFRASE"/>
</dbReference>
<evidence type="ECO:0000256" key="2">
    <source>
        <dbReference type="ARBA" id="ARBA00001946"/>
    </source>
</evidence>
<gene>
    <name evidence="25" type="ORF">J2S73_001798</name>
</gene>
<feature type="binding site" evidence="18">
    <location>
        <position position="304"/>
    </location>
    <ligand>
        <name>phosphoenolpyruvate</name>
        <dbReference type="ChEBI" id="CHEBI:58702"/>
    </ligand>
</feature>
<dbReference type="InterPro" id="IPR015813">
    <property type="entry name" value="Pyrv/PenolPyrv_kinase-like_dom"/>
</dbReference>
<dbReference type="Pfam" id="PF02896">
    <property type="entry name" value="PEP-utilizers_C"/>
    <property type="match status" value="1"/>
</dbReference>
<feature type="domain" description="PEP-utilising enzyme mobile" evidence="22">
    <location>
        <begin position="160"/>
        <end position="213"/>
    </location>
</feature>
<accession>A0AAE4ARP4</accession>
<comment type="subcellular location">
    <subcellularLocation>
        <location evidence="3 16">Cytoplasm</location>
    </subcellularLocation>
</comment>
<name>A0AAE4ARP4_9HYPH</name>
<dbReference type="SUPFAM" id="SSF51621">
    <property type="entry name" value="Phosphoenolpyruvate/pyruvate domain"/>
    <property type="match status" value="1"/>
</dbReference>
<evidence type="ECO:0000256" key="4">
    <source>
        <dbReference type="ARBA" id="ARBA00007837"/>
    </source>
</evidence>
<dbReference type="RefSeq" id="WP_306885174.1">
    <property type="nucleotide sequence ID" value="NZ_JAUSUL010000002.1"/>
</dbReference>
<feature type="domain" description="Phosphotransferase system enzyme I N-terminal" evidence="24">
    <location>
        <begin position="18"/>
        <end position="131"/>
    </location>
</feature>
<evidence type="ECO:0000259" key="22">
    <source>
        <dbReference type="Pfam" id="PF00391"/>
    </source>
</evidence>
<keyword evidence="10 16" id="KW-0808">Transferase</keyword>
<comment type="catalytic activity">
    <reaction evidence="1 16">
        <text>L-histidyl-[protein] + phosphoenolpyruvate = N(pros)-phospho-L-histidyl-[protein] + pyruvate</text>
        <dbReference type="Rhea" id="RHEA:23880"/>
        <dbReference type="Rhea" id="RHEA-COMP:9745"/>
        <dbReference type="Rhea" id="RHEA-COMP:9746"/>
        <dbReference type="ChEBI" id="CHEBI:15361"/>
        <dbReference type="ChEBI" id="CHEBI:29979"/>
        <dbReference type="ChEBI" id="CHEBI:58702"/>
        <dbReference type="ChEBI" id="CHEBI:64837"/>
        <dbReference type="EC" id="2.7.3.9"/>
    </reaction>
</comment>
<dbReference type="GO" id="GO:0009401">
    <property type="term" value="P:phosphoenolpyruvate-dependent sugar phosphotransferase system"/>
    <property type="evidence" value="ECO:0007669"/>
    <property type="project" value="UniProtKB-KW"/>
</dbReference>
<dbReference type="Pfam" id="PF05524">
    <property type="entry name" value="PEP-utilisers_N"/>
    <property type="match status" value="1"/>
</dbReference>
<dbReference type="PANTHER" id="PTHR46244:SF6">
    <property type="entry name" value="PHOSPHOENOLPYRUVATE-PROTEIN PHOSPHOTRANSFERASE"/>
    <property type="match status" value="1"/>
</dbReference>
<evidence type="ECO:0000256" key="12">
    <source>
        <dbReference type="ARBA" id="ARBA00022723"/>
    </source>
</evidence>
<dbReference type="InterPro" id="IPR036618">
    <property type="entry name" value="PtsI_HPr-bd_sf"/>
</dbReference>
<dbReference type="InterPro" id="IPR050499">
    <property type="entry name" value="PEP-utilizing_PTS_enzyme"/>
</dbReference>
<comment type="similarity">
    <text evidence="4 16">Belongs to the PEP-utilizing enzyme family.</text>
</comment>
<keyword evidence="8 16" id="KW-0963">Cytoplasm</keyword>
<evidence type="ECO:0000256" key="13">
    <source>
        <dbReference type="ARBA" id="ARBA00022777"/>
    </source>
</evidence>
<dbReference type="Proteomes" id="UP001229244">
    <property type="component" value="Unassembled WGS sequence"/>
</dbReference>
<evidence type="ECO:0000256" key="1">
    <source>
        <dbReference type="ARBA" id="ARBA00000683"/>
    </source>
</evidence>
<keyword evidence="14 16" id="KW-0460">Magnesium</keyword>
<dbReference type="Gene3D" id="1.10.274.10">
    <property type="entry name" value="PtsI, HPr-binding domain"/>
    <property type="match status" value="1"/>
</dbReference>
<evidence type="ECO:0000256" key="6">
    <source>
        <dbReference type="ARBA" id="ARBA00016544"/>
    </source>
</evidence>
<dbReference type="SUPFAM" id="SSF47831">
    <property type="entry name" value="Enzyme I of the PEP:sugar phosphotransferase system HPr-binding (sub)domain"/>
    <property type="match status" value="1"/>
</dbReference>
<comment type="caution">
    <text evidence="25">The sequence shown here is derived from an EMBL/GenBank/DDBJ whole genome shotgun (WGS) entry which is preliminary data.</text>
</comment>